<dbReference type="Gene3D" id="3.30.500.10">
    <property type="entry name" value="MHC class I-like antigen recognition-like"/>
    <property type="match status" value="1"/>
</dbReference>
<keyword evidence="6" id="KW-1133">Transmembrane helix</keyword>
<evidence type="ECO:0000256" key="9">
    <source>
        <dbReference type="ARBA" id="ARBA00023180"/>
    </source>
</evidence>
<dbReference type="InterPro" id="IPR003597">
    <property type="entry name" value="Ig_C1-set"/>
</dbReference>
<dbReference type="CDD" id="cd07698">
    <property type="entry name" value="IgC1_MHC_I_alpha3"/>
    <property type="match status" value="1"/>
</dbReference>
<evidence type="ECO:0000256" key="5">
    <source>
        <dbReference type="ARBA" id="ARBA00022859"/>
    </source>
</evidence>
<feature type="non-terminal residue" evidence="12">
    <location>
        <position position="1"/>
    </location>
</feature>
<evidence type="ECO:0000256" key="4">
    <source>
        <dbReference type="ARBA" id="ARBA00022729"/>
    </source>
</evidence>
<comment type="similarity">
    <text evidence="10">Belongs to the MHC class I family.</text>
</comment>
<dbReference type="GO" id="GO:0006955">
    <property type="term" value="P:immune response"/>
    <property type="evidence" value="ECO:0007669"/>
    <property type="project" value="TreeGrafter"/>
</dbReference>
<evidence type="ECO:0000256" key="3">
    <source>
        <dbReference type="ARBA" id="ARBA00022692"/>
    </source>
</evidence>
<evidence type="ECO:0000256" key="7">
    <source>
        <dbReference type="ARBA" id="ARBA00023136"/>
    </source>
</evidence>
<gene>
    <name evidence="12" type="primary">Mr1</name>
    <name evidence="12" type="ORF">L345_15336</name>
</gene>
<reference evidence="12 13" key="1">
    <citation type="journal article" date="2013" name="Proc. Natl. Acad. Sci. U.S.A.">
        <title>The king cobra genome reveals dynamic gene evolution and adaptation in the snake venom system.</title>
        <authorList>
            <person name="Vonk F.J."/>
            <person name="Casewell N.R."/>
            <person name="Henkel C.V."/>
            <person name="Heimberg A.M."/>
            <person name="Jansen H.J."/>
            <person name="McCleary R.J."/>
            <person name="Kerkkamp H.M."/>
            <person name="Vos R.A."/>
            <person name="Guerreiro I."/>
            <person name="Calvete J.J."/>
            <person name="Wuster W."/>
            <person name="Woods A.E."/>
            <person name="Logan J.M."/>
            <person name="Harrison R.A."/>
            <person name="Castoe T.A."/>
            <person name="de Koning A.P."/>
            <person name="Pollock D.D."/>
            <person name="Yandell M."/>
            <person name="Calderon D."/>
            <person name="Renjifo C."/>
            <person name="Currier R.B."/>
            <person name="Salgado D."/>
            <person name="Pla D."/>
            <person name="Sanz L."/>
            <person name="Hyder A.S."/>
            <person name="Ribeiro J.M."/>
            <person name="Arntzen J.W."/>
            <person name="van den Thillart G.E."/>
            <person name="Boetzer M."/>
            <person name="Pirovano W."/>
            <person name="Dirks R.P."/>
            <person name="Spaink H.P."/>
            <person name="Duboule D."/>
            <person name="McGlinn E."/>
            <person name="Kini R.M."/>
            <person name="Richardson M.K."/>
        </authorList>
    </citation>
    <scope>NUCLEOTIDE SEQUENCE</scope>
    <source>
        <tissue evidence="12">Blood</tissue>
    </source>
</reference>
<dbReference type="Pfam" id="PF07654">
    <property type="entry name" value="C1-set"/>
    <property type="match status" value="2"/>
</dbReference>
<dbReference type="PANTHER" id="PTHR16675:SF242">
    <property type="entry name" value="MAJOR HISTOCOMPATIBILITY COMPLEX CLASS I-RELATED GENE PROTEIN"/>
    <property type="match status" value="1"/>
</dbReference>
<keyword evidence="7" id="KW-0472">Membrane</keyword>
<name>V8NBI9_OPHHA</name>
<keyword evidence="8" id="KW-1015">Disulfide bond</keyword>
<comment type="subcellular location">
    <subcellularLocation>
        <location evidence="1">Membrane</location>
        <topology evidence="1">Single-pass type I membrane protein</topology>
    </subcellularLocation>
</comment>
<keyword evidence="9" id="KW-0325">Glycoprotein</keyword>
<dbReference type="InterPro" id="IPR011162">
    <property type="entry name" value="MHC_I/II-like_Ag-recog"/>
</dbReference>
<dbReference type="Proteomes" id="UP000018936">
    <property type="component" value="Unassembled WGS sequence"/>
</dbReference>
<keyword evidence="5" id="KW-0391">Immunity</keyword>
<dbReference type="InterPro" id="IPR003006">
    <property type="entry name" value="Ig/MHC_CS"/>
</dbReference>
<dbReference type="InterPro" id="IPR001039">
    <property type="entry name" value="MHC_I_a_a1/a2"/>
</dbReference>
<dbReference type="FunFam" id="2.60.40.10:FF:000204">
    <property type="entry name" value="Major histocompatibility complex, class I-related protein"/>
    <property type="match status" value="2"/>
</dbReference>
<comment type="caution">
    <text evidence="12">The sequence shown here is derived from an EMBL/GenBank/DDBJ whole genome shotgun (WGS) entry which is preliminary data.</text>
</comment>
<feature type="domain" description="Ig-like" evidence="11">
    <location>
        <begin position="83"/>
        <end position="172"/>
    </location>
</feature>
<evidence type="ECO:0000256" key="1">
    <source>
        <dbReference type="ARBA" id="ARBA00004479"/>
    </source>
</evidence>
<dbReference type="Gene3D" id="2.60.40.10">
    <property type="entry name" value="Immunoglobulins"/>
    <property type="match status" value="2"/>
</dbReference>
<evidence type="ECO:0000256" key="2">
    <source>
        <dbReference type="ARBA" id="ARBA00022451"/>
    </source>
</evidence>
<keyword evidence="13" id="KW-1185">Reference proteome</keyword>
<organism evidence="12 13">
    <name type="scientific">Ophiophagus hannah</name>
    <name type="common">King cobra</name>
    <name type="synonym">Naja hannah</name>
    <dbReference type="NCBI Taxonomy" id="8665"/>
    <lineage>
        <taxon>Eukaryota</taxon>
        <taxon>Metazoa</taxon>
        <taxon>Chordata</taxon>
        <taxon>Craniata</taxon>
        <taxon>Vertebrata</taxon>
        <taxon>Euteleostomi</taxon>
        <taxon>Lepidosauria</taxon>
        <taxon>Squamata</taxon>
        <taxon>Bifurcata</taxon>
        <taxon>Unidentata</taxon>
        <taxon>Episquamata</taxon>
        <taxon>Toxicofera</taxon>
        <taxon>Serpentes</taxon>
        <taxon>Colubroidea</taxon>
        <taxon>Elapidae</taxon>
        <taxon>Elapinae</taxon>
        <taxon>Ophiophagus</taxon>
    </lineage>
</organism>
<dbReference type="InterPro" id="IPR007110">
    <property type="entry name" value="Ig-like_dom"/>
</dbReference>
<dbReference type="GO" id="GO:0005615">
    <property type="term" value="C:extracellular space"/>
    <property type="evidence" value="ECO:0007669"/>
    <property type="project" value="TreeGrafter"/>
</dbReference>
<dbReference type="SUPFAM" id="SSF54452">
    <property type="entry name" value="MHC antigen-recognition domain"/>
    <property type="match status" value="1"/>
</dbReference>
<feature type="domain" description="Ig-like" evidence="11">
    <location>
        <begin position="179"/>
        <end position="266"/>
    </location>
</feature>
<dbReference type="InterPro" id="IPR036179">
    <property type="entry name" value="Ig-like_dom_sf"/>
</dbReference>
<dbReference type="Pfam" id="PF00129">
    <property type="entry name" value="MHC_I"/>
    <property type="match status" value="1"/>
</dbReference>
<keyword evidence="3" id="KW-0812">Transmembrane</keyword>
<evidence type="ECO:0000313" key="12">
    <source>
        <dbReference type="EMBL" id="ETE58937.1"/>
    </source>
</evidence>
<dbReference type="PROSITE" id="PS00290">
    <property type="entry name" value="IG_MHC"/>
    <property type="match status" value="1"/>
</dbReference>
<dbReference type="GO" id="GO:0009897">
    <property type="term" value="C:external side of plasma membrane"/>
    <property type="evidence" value="ECO:0007669"/>
    <property type="project" value="TreeGrafter"/>
</dbReference>
<dbReference type="PROSITE" id="PS50835">
    <property type="entry name" value="IG_LIKE"/>
    <property type="match status" value="2"/>
</dbReference>
<feature type="non-terminal residue" evidence="12">
    <location>
        <position position="266"/>
    </location>
</feature>
<protein>
    <submittedName>
        <fullName evidence="12">Major histocompatibility complex class I-related protein</fullName>
    </submittedName>
</protein>
<proteinExistence type="inferred from homology"/>
<dbReference type="PRINTS" id="PR01638">
    <property type="entry name" value="MHCCLASSI"/>
</dbReference>
<dbReference type="OrthoDB" id="8936120at2759"/>
<evidence type="ECO:0000256" key="6">
    <source>
        <dbReference type="ARBA" id="ARBA00022989"/>
    </source>
</evidence>
<dbReference type="GO" id="GO:0042612">
    <property type="term" value="C:MHC class I protein complex"/>
    <property type="evidence" value="ECO:0007669"/>
    <property type="project" value="UniProtKB-KW"/>
</dbReference>
<dbReference type="InterPro" id="IPR013783">
    <property type="entry name" value="Ig-like_fold"/>
</dbReference>
<keyword evidence="4" id="KW-0732">Signal</keyword>
<dbReference type="SUPFAM" id="SSF48726">
    <property type="entry name" value="Immunoglobulin"/>
    <property type="match status" value="2"/>
</dbReference>
<dbReference type="GO" id="GO:0002474">
    <property type="term" value="P:antigen processing and presentation of peptide antigen via MHC class I"/>
    <property type="evidence" value="ECO:0007669"/>
    <property type="project" value="UniProtKB-KW"/>
</dbReference>
<dbReference type="EMBL" id="AZIM01006078">
    <property type="protein sequence ID" value="ETE58937.1"/>
    <property type="molecule type" value="Genomic_DNA"/>
</dbReference>
<evidence type="ECO:0000313" key="13">
    <source>
        <dbReference type="Proteomes" id="UP000018936"/>
    </source>
</evidence>
<accession>V8NBI9</accession>
<dbReference type="AlphaFoldDB" id="V8NBI9"/>
<dbReference type="InterPro" id="IPR050208">
    <property type="entry name" value="MHC_class-I_related"/>
</dbReference>
<dbReference type="PANTHER" id="PTHR16675">
    <property type="entry name" value="MHC CLASS I-RELATED"/>
    <property type="match status" value="1"/>
</dbReference>
<keyword evidence="2" id="KW-0490">MHC I</keyword>
<dbReference type="SMART" id="SM00407">
    <property type="entry name" value="IGc1"/>
    <property type="match status" value="2"/>
</dbReference>
<dbReference type="InterPro" id="IPR011161">
    <property type="entry name" value="MHC_I-like_Ag-recog"/>
</dbReference>
<dbReference type="InterPro" id="IPR037055">
    <property type="entry name" value="MHC_I-like_Ag-recog_sf"/>
</dbReference>
<evidence type="ECO:0000256" key="10">
    <source>
        <dbReference type="RuleBase" id="RU004439"/>
    </source>
</evidence>
<evidence type="ECO:0000256" key="8">
    <source>
        <dbReference type="ARBA" id="ARBA00023157"/>
    </source>
</evidence>
<evidence type="ECO:0000259" key="11">
    <source>
        <dbReference type="PROSITE" id="PS50835"/>
    </source>
</evidence>
<sequence>RFWALTTGTKEGFSTNGYNGSNFISFENETWVVAQPQAEKVKEKWVGDPVSSQGNKDYLEKTCIEWLQNYLSYRKKALEYTEPTVGKVTHKEVNDSLKVLICQVFGFNPKESRASWRRDGEIWKDKTFLRNMTPNSDGTYYLRLSIEIDPKERDHFRCHLEHKGLQEPLVLALKEEREPPVVEVTCRIQYKSLVTLVCRVYGFYPKEVNVTWRKDGEVWKENISSAGVLPNSDGTYHTWLRIEVDPEEKRDHYRCYVEHAGLPEPL</sequence>